<protein>
    <recommendedName>
        <fullName evidence="2">Sacsin/Nov domain-containing protein</fullName>
    </recommendedName>
</protein>
<sequence length="2520" mass="272631">MGGFREDVLSHVNLIADNVRDRYANGFPILKELVQNADDAPATAVDFVLADGIAEADNPLLRGAALVCINDGPFLQRHARGIVHIGLGSKAADQAAIGKFGLGQKSVFHLCEAFFFMASADPGEDSGDYRRRDVLNPWSGQGRDPDHPNWDVFSSGDQARIERLLSPVLPASRWFVLWLPLRTTAHQRAGGGVIIEHYPAPAELDRLLSDAAPLAALLPGLRGIQRIRYLRQTAGQGLQPVRVVALAEESARLPRRNETHPPDVGVLKGEVTISGAGLEPSTMVFAGREVLLRPEQTDGIRDSEFWPRTPYRDPATGRGSMVPEKALPQGAAILTRSVARGGGRLAVRWAVFLPVGETPCCEAPCPGDFDYELSLHGYFFVDSGRRTIEALDAASAAALSSEGERPVRARWNALVRDRATLPSVPAAIHALAKAKRMARDDIRTLCRALSGTSFFVQHAAALCAENQFVLMATRDGQEWRKVPAGTAVRALPEPPEGAAARPWSALPALDDVPEGTALTWHGAPNLLHPASSDAWTAEEVARLLDERAVAAFRSRSSVEYLAAFLEQNPAAAKAAVVRAALVHLLRLVLVETGPGPLTRAKAGSASIIALLAPGSVLFLKQVTQAEVYRALAGTEAHALVLPDELRRDGIEAAGPAFRPGDAIPLLRRLDALVREDAGVAEEAARAAEQILAAATAAGASLIAPDIRDLKVIRAWRAASGRREALSIGELMERADHGTLFRDRNTGNLDLARAKRLQSALPGADVVIVRPEAADLLKPRDVPAVSGPSMLDAVGRATRLGEAAVRRALFEDLLSDCDPVGHARTLRLLLHGDPGRASDTSLLWGAVDGAWGGLAEQLLAMNGEAWRLIAEDLVEQLSGRQLQALGIRTLAGQDVEAMLDRCTDGELARLQLSAKQRKTVLDRVESEVLWKRLPFHETVDGTLTAIDALCFEKGTWPVSRSMAARVKLLRDADGIRASAMRERLVARWSPLHQVRLCLAAHPPAALYREVLQALCQLDLDHLPEALVCQLRAVAWLPLQDTSAAAPQEILDLPKAVAEAAMAALARHGQAFRTPAALPRETAGHPALQRHADRLFSGGGEALVALSQLLTGAPGLRIAFASGPGFPMESAVQVDALDDVPGWRLLRAVAEAFGTAEAERHMVPALSGSLAAAEIVPLLGRLAHAHEAAGRDEASPALRLFDYYFDGLSGLPGWGDTLAAIPLRNALGEWRGAGELTAEVENIDPAHVVHTRYRTPLRQPQPRPGHAAGGLGHPHESLHFDAGEEERAAELLENYFADWANHVSPQALGVLIGLFGRGPRVRALAESYLTPRTQEWIVDTIKGLNLYGWETFRKTFGAVRPVVRVQRGSHATVVSLTGEDISVPLSALQDDSTIFVGRPRNARLPGGGQATVLTLKRIPLSGLAPARIGELLRQSAEYLLDEVYVFHAGERASIVDALFGAAEDDGQADISAALASIVDHIEVHLRQLGAAKHFSIRDHVRAIEAAEARKNEAPPQDRQACFQELQSARESLAAHIENDNAACAAVLESVRRRLAKYQYHCDRVPFEFFQNADDAAVELAAMRSAMGLEAGEDPLPSQARRFCLEIGERSLRLIHWGRPINYFVARGFDGKARGFHLDLRKMLSIGHSDKEGGSESTGEFGLGFKSVHLVTSRPAFVSRFLKAEVVGGMIPRRHDGGDVGHHWGDRAAPPTVFDLPLDSGVAPGEVVREFERLHGLLPAFARAIRSIEITGGSASAVHWMPAPVSGIEGACVGSVRVPETRGALRTVRALRLSQGETALLLAIGARGFESLPDSVPTIWRTAPTREEWRAGYCVNGPFEVDVGRTQLPPDSDGNQALIERMGEALGAQLLALHQASLDDWPTLADALGLSADPASRDELWVSLWEVLSKGFASEGGKLLRSLHGDGRGLSRLASERSAVPSGLAGPFRRLVPAHAVRGQASGLLADPEVQEAAARWPWLAAWLDQGAVVSRDVAIRLGQIGFDEPGPVRLADVLRAATEDGVVPPALAGTLGALLTREWIEERAEPAERAALREVLGRLAFRARTGEAVAAGRLLAGDGSEPESGDERRRAQFAPEGRVLAADYDAAGRAFFALCRGDLQALADELATWAAAAGTDGQRLAVLAYILDGDLGHAVAERLRRPSSGFWLASRDAVMESPLLVLWDEPRRWTLATRLFPPARSEVLSLHALRPVETLDPATHLEFIWDWWQTERQRWTAWYESEAYPDGAPPQSLAAPETADGRRDWLVLLALGSLMRMGRTQRGQHRRFIEICEERGWWDVFAAVDPRDGADRWLDVLENFADLQVQDETFAFWMREFATIHRFARWLPVYAQIFLRLGARREAFDLSVVLAPRADPALTGAGGFDAPPISRSLGLGACFVVRELNRLGLVTGPLIHPYCFASTASVRRLLERFGLSLSDGEGGPFAQSRAIHEFLVSHLGPDRATFAGDFDLPLVVLADYRNVETQAEVLGTVVADEEDDEPLSVEIPGDDDADAALEEEAI</sequence>
<comment type="caution">
    <text evidence="3">The sequence shown here is derived from an EMBL/GenBank/DDBJ whole genome shotgun (WGS) entry which is preliminary data.</text>
</comment>
<name>A0A9W7KPL0_9PROT</name>
<evidence type="ECO:0000313" key="4">
    <source>
        <dbReference type="Proteomes" id="UP000480854"/>
    </source>
</evidence>
<feature type="region of interest" description="Disordered" evidence="1">
    <location>
        <begin position="2495"/>
        <end position="2520"/>
    </location>
</feature>
<dbReference type="Proteomes" id="UP000480854">
    <property type="component" value="Unassembled WGS sequence"/>
</dbReference>
<feature type="region of interest" description="Disordered" evidence="1">
    <location>
        <begin position="302"/>
        <end position="323"/>
    </location>
</feature>
<dbReference type="InterPro" id="IPR052972">
    <property type="entry name" value="Sacsin_chaperone_reg"/>
</dbReference>
<dbReference type="EMBL" id="QOKW01000028">
    <property type="protein sequence ID" value="KAA0676979.1"/>
    <property type="molecule type" value="Genomic_DNA"/>
</dbReference>
<feature type="region of interest" description="Disordered" evidence="1">
    <location>
        <begin position="1254"/>
        <end position="1276"/>
    </location>
</feature>
<accession>A0A9W7KPL0</accession>
<dbReference type="NCBIfam" id="NF047352">
    <property type="entry name" value="P_loop_sacsin"/>
    <property type="match status" value="1"/>
</dbReference>
<organism evidence="3 4">
    <name type="scientific">Roseomonas genomospecies 6</name>
    <dbReference type="NCBI Taxonomy" id="214106"/>
    <lineage>
        <taxon>Bacteria</taxon>
        <taxon>Pseudomonadati</taxon>
        <taxon>Pseudomonadota</taxon>
        <taxon>Alphaproteobacteria</taxon>
        <taxon>Acetobacterales</taxon>
        <taxon>Roseomonadaceae</taxon>
        <taxon>Roseomonas</taxon>
    </lineage>
</organism>
<dbReference type="OrthoDB" id="9802640at2"/>
<dbReference type="InterPro" id="IPR036890">
    <property type="entry name" value="HATPase_C_sf"/>
</dbReference>
<evidence type="ECO:0000313" key="3">
    <source>
        <dbReference type="EMBL" id="KAA0676979.1"/>
    </source>
</evidence>
<dbReference type="PANTHER" id="PTHR15600:SF42">
    <property type="entry name" value="SACSIN"/>
    <property type="match status" value="1"/>
</dbReference>
<gene>
    <name evidence="3" type="ORF">DS843_25215</name>
</gene>
<keyword evidence="4" id="KW-1185">Reference proteome</keyword>
<reference evidence="3 4" key="1">
    <citation type="submission" date="2018-07" db="EMBL/GenBank/DDBJ databases">
        <title>Genome sequence of Azospirillum sp. ATCC 49961.</title>
        <authorList>
            <person name="Sant'Anna F.H."/>
            <person name="Baldani J.I."/>
            <person name="Zilli J.E."/>
            <person name="Reis V.M."/>
            <person name="Hartmann A."/>
            <person name="Cruz L."/>
            <person name="de Souza E.M."/>
            <person name="de Oliveira Pedrosa F."/>
            <person name="Passaglia L.M.P."/>
        </authorList>
    </citation>
    <scope>NUCLEOTIDE SEQUENCE [LARGE SCALE GENOMIC DNA]</scope>
    <source>
        <strain evidence="3 4">ATCC 49961</strain>
    </source>
</reference>
<feature type="domain" description="Sacsin/Nov" evidence="2">
    <location>
        <begin position="18"/>
        <end position="117"/>
    </location>
</feature>
<proteinExistence type="predicted"/>
<evidence type="ECO:0000259" key="2">
    <source>
        <dbReference type="Pfam" id="PF25794"/>
    </source>
</evidence>
<dbReference type="GO" id="GO:0030544">
    <property type="term" value="F:Hsp70 protein binding"/>
    <property type="evidence" value="ECO:0007669"/>
    <property type="project" value="TreeGrafter"/>
</dbReference>
<dbReference type="InterPro" id="IPR058210">
    <property type="entry name" value="SACS/Nov_dom"/>
</dbReference>
<dbReference type="SUPFAM" id="SSF55874">
    <property type="entry name" value="ATPase domain of HSP90 chaperone/DNA topoisomerase II/histidine kinase"/>
    <property type="match status" value="1"/>
</dbReference>
<dbReference type="PANTHER" id="PTHR15600">
    <property type="entry name" value="SACSIN"/>
    <property type="match status" value="1"/>
</dbReference>
<dbReference type="Pfam" id="PF25794">
    <property type="entry name" value="SACS"/>
    <property type="match status" value="1"/>
</dbReference>
<dbReference type="RefSeq" id="WP_149471597.1">
    <property type="nucleotide sequence ID" value="NZ_QOKW01000028.1"/>
</dbReference>
<evidence type="ECO:0000256" key="1">
    <source>
        <dbReference type="SAM" id="MobiDB-lite"/>
    </source>
</evidence>